<dbReference type="AlphaFoldDB" id="A0A835ZC16"/>
<dbReference type="SMART" id="SM00054">
    <property type="entry name" value="EFh"/>
    <property type="match status" value="2"/>
</dbReference>
<feature type="domain" description="EF-hand" evidence="5">
    <location>
        <begin position="15"/>
        <end position="50"/>
    </location>
</feature>
<evidence type="ECO:0000256" key="2">
    <source>
        <dbReference type="ARBA" id="ARBA00020786"/>
    </source>
</evidence>
<keyword evidence="3" id="KW-0677">Repeat</keyword>
<comment type="caution">
    <text evidence="6">The sequence shown here is derived from an EMBL/GenBank/DDBJ whole genome shotgun (WGS) entry which is preliminary data.</text>
</comment>
<accession>A0A835ZC16</accession>
<dbReference type="FunFam" id="1.10.238.10:FF:000178">
    <property type="entry name" value="Calmodulin-2 A"/>
    <property type="match status" value="1"/>
</dbReference>
<sequence length="192" mass="21704">MAAALTEDEAATRTSEMQELKFLFDMADTDGGGSIEKDELMDMLRRLGIIVSETEIEYWLGDNDQDSDGVISFPEFCYAMQRKVVDAAHYTKQDMLDAFKMFEHPDYRGKGLCSILGWYRPRDPAAWRLCARFGVQVHKGVLVQALTEYGLGERMAKEEAVQLADCLSHGQKDGLIDYRALIENICHIHLAS</sequence>
<evidence type="ECO:0000313" key="6">
    <source>
        <dbReference type="EMBL" id="KAG5190920.1"/>
    </source>
</evidence>
<dbReference type="InterPro" id="IPR002048">
    <property type="entry name" value="EF_hand_dom"/>
</dbReference>
<dbReference type="PROSITE" id="PS50222">
    <property type="entry name" value="EF_HAND_2"/>
    <property type="match status" value="2"/>
</dbReference>
<comment type="similarity">
    <text evidence="1">Belongs to the centrin family.</text>
</comment>
<dbReference type="GO" id="GO:0016460">
    <property type="term" value="C:myosin II complex"/>
    <property type="evidence" value="ECO:0007669"/>
    <property type="project" value="TreeGrafter"/>
</dbReference>
<dbReference type="PANTHER" id="PTHR23048:SF0">
    <property type="entry name" value="CALMODULIN LIKE 3"/>
    <property type="match status" value="1"/>
</dbReference>
<keyword evidence="4" id="KW-0106">Calcium</keyword>
<dbReference type="PANTHER" id="PTHR23048">
    <property type="entry name" value="MYOSIN LIGHT CHAIN 1, 3"/>
    <property type="match status" value="1"/>
</dbReference>
<organism evidence="6 7">
    <name type="scientific">Tribonema minus</name>
    <dbReference type="NCBI Taxonomy" id="303371"/>
    <lineage>
        <taxon>Eukaryota</taxon>
        <taxon>Sar</taxon>
        <taxon>Stramenopiles</taxon>
        <taxon>Ochrophyta</taxon>
        <taxon>PX clade</taxon>
        <taxon>Xanthophyceae</taxon>
        <taxon>Tribonematales</taxon>
        <taxon>Tribonemataceae</taxon>
        <taxon>Tribonema</taxon>
    </lineage>
</organism>
<name>A0A835ZC16_9STRA</name>
<dbReference type="OrthoDB" id="26525at2759"/>
<dbReference type="InterPro" id="IPR011992">
    <property type="entry name" value="EF-hand-dom_pair"/>
</dbReference>
<evidence type="ECO:0000256" key="1">
    <source>
        <dbReference type="ARBA" id="ARBA00005253"/>
    </source>
</evidence>
<dbReference type="EMBL" id="JAFCMP010000025">
    <property type="protein sequence ID" value="KAG5190920.1"/>
    <property type="molecule type" value="Genomic_DNA"/>
</dbReference>
<evidence type="ECO:0000256" key="3">
    <source>
        <dbReference type="ARBA" id="ARBA00022737"/>
    </source>
</evidence>
<dbReference type="Pfam" id="PF13499">
    <property type="entry name" value="EF-hand_7"/>
    <property type="match status" value="1"/>
</dbReference>
<evidence type="ECO:0000259" key="5">
    <source>
        <dbReference type="PROSITE" id="PS50222"/>
    </source>
</evidence>
<proteinExistence type="inferred from homology"/>
<protein>
    <recommendedName>
        <fullName evidence="2">Calmodulin</fullName>
    </recommendedName>
</protein>
<keyword evidence="7" id="KW-1185">Reference proteome</keyword>
<gene>
    <name evidence="6" type="ORF">JKP88DRAFT_285543</name>
</gene>
<reference evidence="6" key="1">
    <citation type="submission" date="2021-02" db="EMBL/GenBank/DDBJ databases">
        <title>First Annotated Genome of the Yellow-green Alga Tribonema minus.</title>
        <authorList>
            <person name="Mahan K.M."/>
        </authorList>
    </citation>
    <scope>NUCLEOTIDE SEQUENCE</scope>
    <source>
        <strain evidence="6">UTEX B ZZ1240</strain>
    </source>
</reference>
<dbReference type="GO" id="GO:0005509">
    <property type="term" value="F:calcium ion binding"/>
    <property type="evidence" value="ECO:0007669"/>
    <property type="project" value="InterPro"/>
</dbReference>
<dbReference type="PROSITE" id="PS00018">
    <property type="entry name" value="EF_HAND_1"/>
    <property type="match status" value="2"/>
</dbReference>
<evidence type="ECO:0000313" key="7">
    <source>
        <dbReference type="Proteomes" id="UP000664859"/>
    </source>
</evidence>
<dbReference type="SUPFAM" id="SSF47473">
    <property type="entry name" value="EF-hand"/>
    <property type="match status" value="1"/>
</dbReference>
<dbReference type="Proteomes" id="UP000664859">
    <property type="component" value="Unassembled WGS sequence"/>
</dbReference>
<feature type="domain" description="EF-hand" evidence="5">
    <location>
        <begin position="51"/>
        <end position="86"/>
    </location>
</feature>
<dbReference type="Gene3D" id="1.10.238.10">
    <property type="entry name" value="EF-hand"/>
    <property type="match status" value="1"/>
</dbReference>
<evidence type="ECO:0000256" key="4">
    <source>
        <dbReference type="ARBA" id="ARBA00022837"/>
    </source>
</evidence>
<dbReference type="InterPro" id="IPR050230">
    <property type="entry name" value="CALM/Myosin/TropC-like"/>
</dbReference>
<dbReference type="InterPro" id="IPR018247">
    <property type="entry name" value="EF_Hand_1_Ca_BS"/>
</dbReference>
<dbReference type="CDD" id="cd00051">
    <property type="entry name" value="EFh"/>
    <property type="match status" value="1"/>
</dbReference>